<dbReference type="InterPro" id="IPR039564">
    <property type="entry name" value="Peptidase_C39-like"/>
</dbReference>
<dbReference type="AlphaFoldDB" id="C7XV29"/>
<feature type="region of interest" description="Disordered" evidence="1">
    <location>
        <begin position="26"/>
        <end position="85"/>
    </location>
</feature>
<feature type="chain" id="PRO_5002986899" evidence="2">
    <location>
        <begin position="22"/>
        <end position="478"/>
    </location>
</feature>
<evidence type="ECO:0000259" key="3">
    <source>
        <dbReference type="Pfam" id="PF13529"/>
    </source>
</evidence>
<dbReference type="HOGENOM" id="CLU_570838_0_0_9"/>
<organism evidence="4 5">
    <name type="scientific">Limosilactobacillus coleohominis 101-4-CHN</name>
    <dbReference type="NCBI Taxonomy" id="575594"/>
    <lineage>
        <taxon>Bacteria</taxon>
        <taxon>Bacillati</taxon>
        <taxon>Bacillota</taxon>
        <taxon>Bacilli</taxon>
        <taxon>Lactobacillales</taxon>
        <taxon>Lactobacillaceae</taxon>
        <taxon>Limosilactobacillus</taxon>
    </lineage>
</organism>
<name>C7XV29_9LACO</name>
<sequence length="478" mass="54576">MAIALLTFTGATLVTSNIVKADTNPVTTDSQVKTARPSSTAAEREQANDVSEPLSENKNFTTGETSTADTPSSSEETNPVSDGWHDGVYYRNGEAVKNSTVDDADGSTYLTDENGQMVKDHFYSQDGKMHYFGTDGREYKDKFYFNWGKTYYFGLDGARWDDKFYQNWGKTFYFGDDGARWDNRFYFNWGKAYYFGNDGARWDDKFYSNWGKVYYFGDDGARWDDKFYQNWGRTYYFGDDGARWDNRFYFNWGKTYYFGSDGGRLDNRLYQNWGHSYWFTGDGSLLTNGYVFIQPYDYYATSDGVLHTPQWFSQFTPIFATEGCSVASSAILLSTKNIYFNMMEAYRNVPQYGGVFSGRNFRGIVPINDLANFLHRYDPTVKNISGSSLSDIASIVAQGHPVLYYGYSSYERTFARHDHAKVIIGEQNGNFLVLDPCYNHPWDGPYTGGGNYYDTGAYAWRSWGSVASEYGGSAITIY</sequence>
<feature type="domain" description="Peptidase C39-like" evidence="3">
    <location>
        <begin position="312"/>
        <end position="436"/>
    </location>
</feature>
<feature type="signal peptide" evidence="2">
    <location>
        <begin position="1"/>
        <end position="21"/>
    </location>
</feature>
<dbReference type="Pfam" id="PF13529">
    <property type="entry name" value="Peptidase_C39_2"/>
    <property type="match status" value="1"/>
</dbReference>
<accession>C7XV29</accession>
<dbReference type="Proteomes" id="UP000003987">
    <property type="component" value="Unassembled WGS sequence"/>
</dbReference>
<keyword evidence="5" id="KW-1185">Reference proteome</keyword>
<keyword evidence="2" id="KW-0732">Signal</keyword>
<dbReference type="eggNOG" id="COG5263">
    <property type="taxonomic scope" value="Bacteria"/>
</dbReference>
<proteinExistence type="predicted"/>
<reference evidence="4 5" key="1">
    <citation type="submission" date="2009-06" db="EMBL/GenBank/DDBJ databases">
        <title>The Genome Sequence of Lactobacillus coleohominis strain 101-4-CHN.</title>
        <authorList>
            <consortium name="The Broad Institute Genome Sequencing Platform"/>
            <person name="Ward D."/>
            <person name="Young S.K."/>
            <person name="Zeng Q."/>
            <person name="Koehrsen M."/>
            <person name="Alvarado L."/>
            <person name="Berlin A."/>
            <person name="Borenstein D."/>
            <person name="Chen Z."/>
            <person name="Engels R."/>
            <person name="Freedman E."/>
            <person name="Gellesch M."/>
            <person name="Goldberg J."/>
            <person name="Griggs A."/>
            <person name="Gujja S."/>
            <person name="Heiman D."/>
            <person name="Hepburn T."/>
            <person name="Howarth C."/>
            <person name="Jen D."/>
            <person name="Larson L."/>
            <person name="Lewis B."/>
            <person name="Mehta T."/>
            <person name="Park D."/>
            <person name="Pearson M."/>
            <person name="Roberts A."/>
            <person name="Saif S."/>
            <person name="Shea T."/>
            <person name="Shenoy N."/>
            <person name="Sisk P."/>
            <person name="Stolte C."/>
            <person name="Sykes S."/>
            <person name="Walk T."/>
            <person name="White J."/>
            <person name="Yandava C."/>
            <person name="Liu Y."/>
            <person name="Xu Q."/>
            <person name="Lander E."/>
            <person name="Nusbaum C."/>
            <person name="Galagan J."/>
            <person name="Birren B."/>
        </authorList>
    </citation>
    <scope>NUCLEOTIDE SEQUENCE [LARGE SCALE GENOMIC DNA]</scope>
    <source>
        <strain evidence="4 5">101-4-CHN</strain>
    </source>
</reference>
<dbReference type="STRING" id="575594.HMPREF0501_00938"/>
<feature type="compositionally biased region" description="Polar residues" evidence="1">
    <location>
        <begin position="54"/>
        <end position="80"/>
    </location>
</feature>
<feature type="compositionally biased region" description="Polar residues" evidence="1">
    <location>
        <begin position="26"/>
        <end position="41"/>
    </location>
</feature>
<gene>
    <name evidence="4" type="ORF">HMPREF0501_00938</name>
</gene>
<dbReference type="SUPFAM" id="SSF69360">
    <property type="entry name" value="Cell wall binding repeat"/>
    <property type="match status" value="1"/>
</dbReference>
<evidence type="ECO:0000313" key="5">
    <source>
        <dbReference type="Proteomes" id="UP000003987"/>
    </source>
</evidence>
<dbReference type="EMBL" id="GG698803">
    <property type="protein sequence ID" value="EEU30560.1"/>
    <property type="molecule type" value="Genomic_DNA"/>
</dbReference>
<evidence type="ECO:0000256" key="2">
    <source>
        <dbReference type="SAM" id="SignalP"/>
    </source>
</evidence>
<evidence type="ECO:0000313" key="4">
    <source>
        <dbReference type="EMBL" id="EEU30560.1"/>
    </source>
</evidence>
<evidence type="ECO:0000256" key="1">
    <source>
        <dbReference type="SAM" id="MobiDB-lite"/>
    </source>
</evidence>
<dbReference type="Gene3D" id="2.10.270.10">
    <property type="entry name" value="Cholin Binding"/>
    <property type="match status" value="2"/>
</dbReference>
<protein>
    <submittedName>
        <fullName evidence="4">Cell wall-binding repeat protein</fullName>
    </submittedName>
</protein>
<dbReference type="Gene3D" id="3.90.70.10">
    <property type="entry name" value="Cysteine proteinases"/>
    <property type="match status" value="1"/>
</dbReference>